<evidence type="ECO:0000313" key="2">
    <source>
        <dbReference type="Proteomes" id="UP000440066"/>
    </source>
</evidence>
<dbReference type="InterPro" id="IPR006540">
    <property type="entry name" value="Lactococcin_972"/>
</dbReference>
<dbReference type="EMBL" id="WJQT01000010">
    <property type="protein sequence ID" value="MRJ47545.1"/>
    <property type="molecule type" value="Genomic_DNA"/>
</dbReference>
<evidence type="ECO:0000313" key="1">
    <source>
        <dbReference type="EMBL" id="MRJ47545.1"/>
    </source>
</evidence>
<gene>
    <name evidence="1" type="ORF">GF867_08205</name>
</gene>
<reference evidence="1 2" key="1">
    <citation type="submission" date="2019-11" db="EMBL/GenBank/DDBJ databases">
        <title>Characterisation of Fundicoccus ignavus gen. nov. sp. nov., a novel genus of the family Aerococcaceae from bulk tank milk.</title>
        <authorList>
            <person name="Siebert A."/>
            <person name="Huptas C."/>
            <person name="Wenning M."/>
            <person name="Scherer S."/>
            <person name="Doll E.V."/>
        </authorList>
    </citation>
    <scope>NUCLEOTIDE SEQUENCE [LARGE SCALE GENOMIC DNA]</scope>
    <source>
        <strain evidence="1 2">DSM 109652</strain>
    </source>
</reference>
<comment type="caution">
    <text evidence="1">The sequence shown here is derived from an EMBL/GenBank/DDBJ whole genome shotgun (WGS) entry which is preliminary data.</text>
</comment>
<evidence type="ECO:0008006" key="3">
    <source>
        <dbReference type="Google" id="ProtNLM"/>
    </source>
</evidence>
<organism evidence="1 2">
    <name type="scientific">Fundicoccus ignavus</name>
    <dbReference type="NCBI Taxonomy" id="2664442"/>
    <lineage>
        <taxon>Bacteria</taxon>
        <taxon>Bacillati</taxon>
        <taxon>Bacillota</taxon>
        <taxon>Bacilli</taxon>
        <taxon>Lactobacillales</taxon>
        <taxon>Aerococcaceae</taxon>
        <taxon>Fundicoccus</taxon>
    </lineage>
</organism>
<accession>A0A844CIN0</accession>
<name>A0A844CIN0_9LACT</name>
<dbReference type="Proteomes" id="UP000440066">
    <property type="component" value="Unassembled WGS sequence"/>
</dbReference>
<dbReference type="Pfam" id="PF09683">
    <property type="entry name" value="Lactococcin_972"/>
    <property type="match status" value="1"/>
</dbReference>
<dbReference type="Gene3D" id="2.60.40.2850">
    <property type="match status" value="1"/>
</dbReference>
<dbReference type="RefSeq" id="WP_153832611.1">
    <property type="nucleotide sequence ID" value="NZ_WJQT01000010.1"/>
</dbReference>
<sequence>MDYKKCSLKLLLSIFTCLFLSVSIYGTHVYANEGLVEYSVTIYENSPSSGHVVLDENGKLLSYTHESFVDKGESTITPFGQQFFAFGHWTYGSDKINYGWGKIMSFSNFKHNTKTHSATARVGTAQKVTVQPGGYYAYAEVVGDVNYKAEAFYNYW</sequence>
<dbReference type="AlphaFoldDB" id="A0A844CIN0"/>
<proteinExistence type="predicted"/>
<protein>
    <recommendedName>
        <fullName evidence="3">Bacteriocin</fullName>
    </recommendedName>
</protein>